<evidence type="ECO:0000313" key="3">
    <source>
        <dbReference type="Proteomes" id="UP000265520"/>
    </source>
</evidence>
<comment type="caution">
    <text evidence="2">The sequence shown here is derived from an EMBL/GenBank/DDBJ whole genome shotgun (WGS) entry which is preliminary data.</text>
</comment>
<dbReference type="EMBL" id="LXQA010134215">
    <property type="protein sequence ID" value="MCI23117.1"/>
    <property type="molecule type" value="Genomic_DNA"/>
</dbReference>
<accession>A0A392QGU9</accession>
<keyword evidence="3" id="KW-1185">Reference proteome</keyword>
<evidence type="ECO:0000259" key="1">
    <source>
        <dbReference type="Pfam" id="PF25597"/>
    </source>
</evidence>
<feature type="domain" description="Retroviral polymerase SH3-like" evidence="1">
    <location>
        <begin position="1"/>
        <end position="53"/>
    </location>
</feature>
<dbReference type="AlphaFoldDB" id="A0A392QGU9"/>
<feature type="non-terminal residue" evidence="2">
    <location>
        <position position="195"/>
    </location>
</feature>
<dbReference type="Pfam" id="PF25597">
    <property type="entry name" value="SH3_retrovirus"/>
    <property type="match status" value="1"/>
</dbReference>
<sequence>RKKLDDKSEAMILVGYHTAGAYKLYNPITKKITASRDVTFEEDKSWDWNNNDSQGKQYVPFELLDEEVTEQDIVPTPPPQQNDQVTLRRSERISIPNITLQGYDMIPDDMVTPDGDIVHLALFVDTEPLTYVEASKHDEWRQAMKEEIASIEKNHTWDLVQLPTHKKPFAVKWIYMLKHLPDGTIAKYKARLVAK</sequence>
<reference evidence="2 3" key="1">
    <citation type="journal article" date="2018" name="Front. Plant Sci.">
        <title>Red Clover (Trifolium pratense) and Zigzag Clover (T. medium) - A Picture of Genomic Similarities and Differences.</title>
        <authorList>
            <person name="Dluhosova J."/>
            <person name="Istvanek J."/>
            <person name="Nedelnik J."/>
            <person name="Repkova J."/>
        </authorList>
    </citation>
    <scope>NUCLEOTIDE SEQUENCE [LARGE SCALE GENOMIC DNA]</scope>
    <source>
        <strain evidence="3">cv. 10/8</strain>
        <tissue evidence="2">Leaf</tissue>
    </source>
</reference>
<proteinExistence type="predicted"/>
<evidence type="ECO:0000313" key="2">
    <source>
        <dbReference type="EMBL" id="MCI23117.1"/>
    </source>
</evidence>
<protein>
    <submittedName>
        <fullName evidence="2">Copia-type polyprotein</fullName>
    </submittedName>
</protein>
<organism evidence="2 3">
    <name type="scientific">Trifolium medium</name>
    <dbReference type="NCBI Taxonomy" id="97028"/>
    <lineage>
        <taxon>Eukaryota</taxon>
        <taxon>Viridiplantae</taxon>
        <taxon>Streptophyta</taxon>
        <taxon>Embryophyta</taxon>
        <taxon>Tracheophyta</taxon>
        <taxon>Spermatophyta</taxon>
        <taxon>Magnoliopsida</taxon>
        <taxon>eudicotyledons</taxon>
        <taxon>Gunneridae</taxon>
        <taxon>Pentapetalae</taxon>
        <taxon>rosids</taxon>
        <taxon>fabids</taxon>
        <taxon>Fabales</taxon>
        <taxon>Fabaceae</taxon>
        <taxon>Papilionoideae</taxon>
        <taxon>50 kb inversion clade</taxon>
        <taxon>NPAAA clade</taxon>
        <taxon>Hologalegina</taxon>
        <taxon>IRL clade</taxon>
        <taxon>Trifolieae</taxon>
        <taxon>Trifolium</taxon>
    </lineage>
</organism>
<dbReference type="InterPro" id="IPR057670">
    <property type="entry name" value="SH3_retrovirus"/>
</dbReference>
<feature type="non-terminal residue" evidence="2">
    <location>
        <position position="1"/>
    </location>
</feature>
<name>A0A392QGU9_9FABA</name>
<dbReference type="Proteomes" id="UP000265520">
    <property type="component" value="Unassembled WGS sequence"/>
</dbReference>